<name>A0A561PXC2_9BACT</name>
<dbReference type="RefSeq" id="WP_145667095.1">
    <property type="nucleotide sequence ID" value="NZ_VIWO01000002.1"/>
</dbReference>
<dbReference type="OrthoDB" id="676109at2"/>
<reference evidence="1 2" key="1">
    <citation type="submission" date="2019-06" db="EMBL/GenBank/DDBJ databases">
        <title>Sorghum-associated microbial communities from plants grown in Nebraska, USA.</title>
        <authorList>
            <person name="Schachtman D."/>
        </authorList>
    </citation>
    <scope>NUCLEOTIDE SEQUENCE [LARGE SCALE GENOMIC DNA]</scope>
    <source>
        <strain evidence="1 2">1209</strain>
    </source>
</reference>
<comment type="caution">
    <text evidence="1">The sequence shown here is derived from an EMBL/GenBank/DDBJ whole genome shotgun (WGS) entry which is preliminary data.</text>
</comment>
<dbReference type="Proteomes" id="UP000320811">
    <property type="component" value="Unassembled WGS sequence"/>
</dbReference>
<accession>A0A561PXC2</accession>
<organism evidence="1 2">
    <name type="scientific">Chitinophaga polysaccharea</name>
    <dbReference type="NCBI Taxonomy" id="1293035"/>
    <lineage>
        <taxon>Bacteria</taxon>
        <taxon>Pseudomonadati</taxon>
        <taxon>Bacteroidota</taxon>
        <taxon>Chitinophagia</taxon>
        <taxon>Chitinophagales</taxon>
        <taxon>Chitinophagaceae</taxon>
        <taxon>Chitinophaga</taxon>
    </lineage>
</organism>
<dbReference type="AlphaFoldDB" id="A0A561PXC2"/>
<gene>
    <name evidence="1" type="ORF">FHW36_102530</name>
</gene>
<evidence type="ECO:0000313" key="2">
    <source>
        <dbReference type="Proteomes" id="UP000320811"/>
    </source>
</evidence>
<keyword evidence="2" id="KW-1185">Reference proteome</keyword>
<evidence type="ECO:0000313" key="1">
    <source>
        <dbReference type="EMBL" id="TWF42769.1"/>
    </source>
</evidence>
<protein>
    <submittedName>
        <fullName evidence="1">Uncharacterized protein</fullName>
    </submittedName>
</protein>
<proteinExistence type="predicted"/>
<dbReference type="EMBL" id="VIWO01000002">
    <property type="protein sequence ID" value="TWF42769.1"/>
    <property type="molecule type" value="Genomic_DNA"/>
</dbReference>
<sequence>MRKQLADTREIEQYLEQQMPAASRLLFQVRMLLDPMIKEKVAAQRKVLQLVRWLGREEKKKQLDQVFGQLMQDETFHHTITTIFK</sequence>